<evidence type="ECO:0000256" key="2">
    <source>
        <dbReference type="ARBA" id="ARBA00010765"/>
    </source>
</evidence>
<evidence type="ECO:0000256" key="13">
    <source>
        <dbReference type="ARBA" id="ARBA00051157"/>
    </source>
</evidence>
<protein>
    <recommendedName>
        <fullName evidence="15 16">Biotin synthase</fullName>
        <ecNumber evidence="4 16">2.8.1.6</ecNumber>
    </recommendedName>
</protein>
<feature type="binding site" evidence="16 17">
    <location>
        <position position="70"/>
    </location>
    <ligand>
        <name>[4Fe-4S] cluster</name>
        <dbReference type="ChEBI" id="CHEBI:49883"/>
        <note>4Fe-4S-S-AdoMet</note>
    </ligand>
</feature>
<feature type="binding site" evidence="16 17">
    <location>
        <position position="202"/>
    </location>
    <ligand>
        <name>[2Fe-2S] cluster</name>
        <dbReference type="ChEBI" id="CHEBI:190135"/>
    </ligand>
</feature>
<evidence type="ECO:0000259" key="18">
    <source>
        <dbReference type="PROSITE" id="PS51918"/>
    </source>
</evidence>
<proteinExistence type="inferred from homology"/>
<feature type="binding site" evidence="16 17">
    <location>
        <position position="142"/>
    </location>
    <ligand>
        <name>[2Fe-2S] cluster</name>
        <dbReference type="ChEBI" id="CHEBI:190135"/>
    </ligand>
</feature>
<dbReference type="SFLD" id="SFLDS00029">
    <property type="entry name" value="Radical_SAM"/>
    <property type="match status" value="1"/>
</dbReference>
<dbReference type="FunFam" id="3.20.20.70:FF:000026">
    <property type="entry name" value="Biotin synthase"/>
    <property type="match status" value="1"/>
</dbReference>
<dbReference type="InterPro" id="IPR010722">
    <property type="entry name" value="BATS_dom"/>
</dbReference>
<comment type="cofactor">
    <cofactor evidence="17">
        <name>[2Fe-2S] cluster</name>
        <dbReference type="ChEBI" id="CHEBI:190135"/>
    </cofactor>
    <text evidence="17">Binds 1 [2Fe-2S] cluster. The cluster is coordinated with 3 cysteines and 1 arginine.</text>
</comment>
<sequence>MRMINMNLAEKILKGETLTKERLLKIYENPNIDTLDLLNEAYILRKHYYGKKVKLNMILNAKSGICPENCGYCGQSRDMKQKQRYALVPEEQIVSGAKVAHENNIGTYCIVMSGRGPSNKEIDHISRTVEEIKSNHPQLKICACLGLTNDEQAKKLKSSGVDRYNHNINTSENYHEEVVTTHTYKDRTNTLEIMKENNISPCSGVICGMGESNQDIIDMAFALKEIDADSIPINFLHPIKGTKFGEMDELTPMKCLRLISLFRIVNPSKEIRIAGGREVNLRSLQPLALKAANSIFVGDYLITGGQPNKLDYKMIEDLGFEIDSGYNELKEKVE</sequence>
<comment type="subunit">
    <text evidence="3 16">Homodimer.</text>
</comment>
<dbReference type="GO" id="GO:0009102">
    <property type="term" value="P:biotin biosynthetic process"/>
    <property type="evidence" value="ECO:0007669"/>
    <property type="project" value="UniProtKB-UniRule"/>
</dbReference>
<dbReference type="Pfam" id="PF04055">
    <property type="entry name" value="Radical_SAM"/>
    <property type="match status" value="1"/>
</dbReference>
<dbReference type="InterPro" id="IPR013785">
    <property type="entry name" value="Aldolase_TIM"/>
</dbReference>
<dbReference type="EC" id="2.8.1.6" evidence="4 16"/>
<comment type="function">
    <text evidence="14 16">Catalyzes the conversion of dethiobiotin (DTB) to biotin by the insertion of a sulfur atom into dethiobiotin via a radical-based mechanism.</text>
</comment>
<evidence type="ECO:0000256" key="11">
    <source>
        <dbReference type="ARBA" id="ARBA00023004"/>
    </source>
</evidence>
<evidence type="ECO:0000256" key="8">
    <source>
        <dbReference type="ARBA" id="ARBA00022714"/>
    </source>
</evidence>
<feature type="binding site" evidence="16 17">
    <location>
        <position position="272"/>
    </location>
    <ligand>
        <name>[2Fe-2S] cluster</name>
        <dbReference type="ChEBI" id="CHEBI:190135"/>
    </ligand>
</feature>
<evidence type="ECO:0000313" key="19">
    <source>
        <dbReference type="EMBL" id="CEO43700.1"/>
    </source>
</evidence>
<dbReference type="GO" id="GO:0051539">
    <property type="term" value="F:4 iron, 4 sulfur cluster binding"/>
    <property type="evidence" value="ECO:0007669"/>
    <property type="project" value="UniProtKB-KW"/>
</dbReference>
<dbReference type="InterPro" id="IPR024177">
    <property type="entry name" value="Biotin_synthase"/>
</dbReference>
<dbReference type="SMART" id="SM00729">
    <property type="entry name" value="Elp3"/>
    <property type="match status" value="1"/>
</dbReference>
<dbReference type="NCBIfam" id="TIGR00433">
    <property type="entry name" value="bioB"/>
    <property type="match status" value="1"/>
</dbReference>
<dbReference type="AlphaFoldDB" id="A0A1L7RSH5"/>
<dbReference type="PIRSF" id="PIRSF001619">
    <property type="entry name" value="Biotin_synth"/>
    <property type="match status" value="1"/>
</dbReference>
<dbReference type="HAMAP" id="MF_01694">
    <property type="entry name" value="BioB"/>
    <property type="match status" value="1"/>
</dbReference>
<dbReference type="SFLD" id="SFLDG01060">
    <property type="entry name" value="BATS_domain_containing"/>
    <property type="match status" value="1"/>
</dbReference>
<keyword evidence="11 16" id="KW-0408">Iron</keyword>
<dbReference type="InterPro" id="IPR006638">
    <property type="entry name" value="Elp3/MiaA/NifB-like_rSAM"/>
</dbReference>
<keyword evidence="9 16" id="KW-0479">Metal-binding</keyword>
<dbReference type="CDD" id="cd01335">
    <property type="entry name" value="Radical_SAM"/>
    <property type="match status" value="1"/>
</dbReference>
<dbReference type="SUPFAM" id="SSF102114">
    <property type="entry name" value="Radical SAM enzymes"/>
    <property type="match status" value="1"/>
</dbReference>
<evidence type="ECO:0000256" key="4">
    <source>
        <dbReference type="ARBA" id="ARBA00012236"/>
    </source>
</evidence>
<dbReference type="InterPro" id="IPR002684">
    <property type="entry name" value="Biotin_synth/BioAB"/>
</dbReference>
<comment type="similarity">
    <text evidence="2 16">Belongs to the radical SAM superfamily. Biotin synthase family.</text>
</comment>
<dbReference type="SFLD" id="SFLDG01278">
    <property type="entry name" value="biotin_synthase_like"/>
    <property type="match status" value="1"/>
</dbReference>
<evidence type="ECO:0000256" key="3">
    <source>
        <dbReference type="ARBA" id="ARBA00011738"/>
    </source>
</evidence>
<comment type="catalytic activity">
    <reaction evidence="13 16">
        <text>(4R,5S)-dethiobiotin + (sulfur carrier)-SH + 2 reduced [2Fe-2S]-[ferredoxin] + 2 S-adenosyl-L-methionine = (sulfur carrier)-H + biotin + 2 5'-deoxyadenosine + 2 L-methionine + 2 oxidized [2Fe-2S]-[ferredoxin]</text>
        <dbReference type="Rhea" id="RHEA:22060"/>
        <dbReference type="Rhea" id="RHEA-COMP:10000"/>
        <dbReference type="Rhea" id="RHEA-COMP:10001"/>
        <dbReference type="Rhea" id="RHEA-COMP:14737"/>
        <dbReference type="Rhea" id="RHEA-COMP:14739"/>
        <dbReference type="ChEBI" id="CHEBI:17319"/>
        <dbReference type="ChEBI" id="CHEBI:29917"/>
        <dbReference type="ChEBI" id="CHEBI:33737"/>
        <dbReference type="ChEBI" id="CHEBI:33738"/>
        <dbReference type="ChEBI" id="CHEBI:57586"/>
        <dbReference type="ChEBI" id="CHEBI:57844"/>
        <dbReference type="ChEBI" id="CHEBI:59789"/>
        <dbReference type="ChEBI" id="CHEBI:64428"/>
        <dbReference type="ChEBI" id="CHEBI:149473"/>
        <dbReference type="EC" id="2.8.1.6"/>
    </reaction>
</comment>
<evidence type="ECO:0000256" key="5">
    <source>
        <dbReference type="ARBA" id="ARBA00022485"/>
    </source>
</evidence>
<evidence type="ECO:0000256" key="12">
    <source>
        <dbReference type="ARBA" id="ARBA00023014"/>
    </source>
</evidence>
<reference evidence="19" key="1">
    <citation type="submission" date="2015-01" db="EMBL/GenBank/DDBJ databases">
        <title>Novel erm(44)-related macrolide-lincosamide-streptogramin B resistance gene in Staphylococcus saprophyticus.</title>
        <authorList>
            <person name="Wendlandt S."/>
            <person name="Hess S."/>
            <person name="Li J."/>
            <person name="Kadlec K."/>
            <person name="Wang Y."/>
            <person name="Fessler A.T."/>
            <person name="Schwarz S."/>
            <person name="Gallert C."/>
        </authorList>
    </citation>
    <scope>NUCLEOTIDE SEQUENCE</scope>
    <source>
        <strain evidence="19">Ab-7</strain>
    </source>
</reference>
<dbReference type="Pfam" id="PF06968">
    <property type="entry name" value="BATS"/>
    <property type="match status" value="1"/>
</dbReference>
<comment type="cofactor">
    <cofactor evidence="16 17">
        <name>[4Fe-4S] cluster</name>
        <dbReference type="ChEBI" id="CHEBI:49883"/>
    </cofactor>
    <text evidence="16 17">Binds 1 [4Fe-4S] cluster. The cluster is coordinated with 3 cysteines and an exchangeable S-adenosyl-L-methionine.</text>
</comment>
<dbReference type="EMBL" id="LN795824">
    <property type="protein sequence ID" value="CEO43700.1"/>
    <property type="molecule type" value="Genomic_DNA"/>
</dbReference>
<keyword evidence="7 16" id="KW-0949">S-adenosyl-L-methionine</keyword>
<dbReference type="UniPathway" id="UPA00078">
    <property type="reaction ID" value="UER00162"/>
</dbReference>
<keyword evidence="6 16" id="KW-0808">Transferase</keyword>
<dbReference type="InterPro" id="IPR007197">
    <property type="entry name" value="rSAM"/>
</dbReference>
<dbReference type="InterPro" id="IPR058240">
    <property type="entry name" value="rSAM_sf"/>
</dbReference>
<dbReference type="PANTHER" id="PTHR22976:SF2">
    <property type="entry name" value="BIOTIN SYNTHASE, MITOCHONDRIAL"/>
    <property type="match status" value="1"/>
</dbReference>
<keyword evidence="10 16" id="KW-0093">Biotin biosynthesis</keyword>
<evidence type="ECO:0000256" key="9">
    <source>
        <dbReference type="ARBA" id="ARBA00022723"/>
    </source>
</evidence>
<evidence type="ECO:0000256" key="7">
    <source>
        <dbReference type="ARBA" id="ARBA00022691"/>
    </source>
</evidence>
<dbReference type="GO" id="GO:0005506">
    <property type="term" value="F:iron ion binding"/>
    <property type="evidence" value="ECO:0007669"/>
    <property type="project" value="UniProtKB-UniRule"/>
</dbReference>
<evidence type="ECO:0000256" key="10">
    <source>
        <dbReference type="ARBA" id="ARBA00022756"/>
    </source>
</evidence>
<dbReference type="PANTHER" id="PTHR22976">
    <property type="entry name" value="BIOTIN SYNTHASE"/>
    <property type="match status" value="1"/>
</dbReference>
<keyword evidence="12 16" id="KW-0411">Iron-sulfur</keyword>
<feature type="binding site" evidence="16 17">
    <location>
        <position position="66"/>
    </location>
    <ligand>
        <name>[4Fe-4S] cluster</name>
        <dbReference type="ChEBI" id="CHEBI:49883"/>
        <note>4Fe-4S-S-AdoMet</note>
    </ligand>
</feature>
<evidence type="ECO:0000256" key="1">
    <source>
        <dbReference type="ARBA" id="ARBA00004942"/>
    </source>
</evidence>
<evidence type="ECO:0000256" key="6">
    <source>
        <dbReference type="ARBA" id="ARBA00022679"/>
    </source>
</evidence>
<gene>
    <name evidence="19" type="primary">ORF_o1</name>
    <name evidence="16" type="synonym">bioB</name>
</gene>
<feature type="binding site" evidence="16 17">
    <location>
        <position position="109"/>
    </location>
    <ligand>
        <name>[2Fe-2S] cluster</name>
        <dbReference type="ChEBI" id="CHEBI:190135"/>
    </ligand>
</feature>
<dbReference type="SMART" id="SM00876">
    <property type="entry name" value="BATS"/>
    <property type="match status" value="1"/>
</dbReference>
<dbReference type="GO" id="GO:0004076">
    <property type="term" value="F:biotin synthase activity"/>
    <property type="evidence" value="ECO:0007669"/>
    <property type="project" value="UniProtKB-UniRule"/>
</dbReference>
<keyword evidence="8 16" id="KW-0001">2Fe-2S</keyword>
<comment type="cofactor">
    <cofactor evidence="16">
        <name>[2Fe-2S] cluster</name>
        <dbReference type="ChEBI" id="CHEBI:190135"/>
    </cofactor>
    <text evidence="16">Binds 1 [2Fe-2S] cluster. The cluster is coordinated with 3 cysteines and 1 arginine.</text>
</comment>
<dbReference type="GO" id="GO:0051537">
    <property type="term" value="F:2 iron, 2 sulfur cluster binding"/>
    <property type="evidence" value="ECO:0007669"/>
    <property type="project" value="UniProtKB-KW"/>
</dbReference>
<comment type="pathway">
    <text evidence="1 16">Cofactor biosynthesis; biotin biosynthesis; biotin from 7,8-diaminononanoate: step 2/2.</text>
</comment>
<feature type="binding site" evidence="16 17">
    <location>
        <position position="73"/>
    </location>
    <ligand>
        <name>[4Fe-4S] cluster</name>
        <dbReference type="ChEBI" id="CHEBI:49883"/>
        <note>4Fe-4S-S-AdoMet</note>
    </ligand>
</feature>
<name>A0A1L7RSH5_STASA</name>
<dbReference type="PROSITE" id="PS51918">
    <property type="entry name" value="RADICAL_SAM"/>
    <property type="match status" value="1"/>
</dbReference>
<organism evidence="19">
    <name type="scientific">Staphylococcus saprophyticus</name>
    <dbReference type="NCBI Taxonomy" id="29385"/>
    <lineage>
        <taxon>Bacteria</taxon>
        <taxon>Bacillati</taxon>
        <taxon>Bacillota</taxon>
        <taxon>Bacilli</taxon>
        <taxon>Bacillales</taxon>
        <taxon>Staphylococcaceae</taxon>
        <taxon>Staphylococcus</taxon>
    </lineage>
</organism>
<evidence type="ECO:0000256" key="14">
    <source>
        <dbReference type="ARBA" id="ARBA00057568"/>
    </source>
</evidence>
<dbReference type="Gene3D" id="3.20.20.70">
    <property type="entry name" value="Aldolase class I"/>
    <property type="match status" value="1"/>
</dbReference>
<keyword evidence="5 16" id="KW-0004">4Fe-4S</keyword>
<accession>A0A1L7RSH5</accession>
<evidence type="ECO:0000256" key="15">
    <source>
        <dbReference type="ARBA" id="ARBA00070199"/>
    </source>
</evidence>
<feature type="domain" description="Radical SAM core" evidence="18">
    <location>
        <begin position="48"/>
        <end position="274"/>
    </location>
</feature>
<evidence type="ECO:0000256" key="17">
    <source>
        <dbReference type="PIRSR" id="PIRSR001619-1"/>
    </source>
</evidence>
<evidence type="ECO:0000256" key="16">
    <source>
        <dbReference type="HAMAP-Rule" id="MF_01694"/>
    </source>
</evidence>